<dbReference type="EMBL" id="JAKMXF010000322">
    <property type="protein sequence ID" value="KAI6649122.1"/>
    <property type="molecule type" value="Genomic_DNA"/>
</dbReference>
<protein>
    <submittedName>
        <fullName evidence="1">Uncharacterized protein</fullName>
    </submittedName>
</protein>
<accession>A0AAV7JK01</accession>
<keyword evidence="2" id="KW-1185">Reference proteome</keyword>
<name>A0AAV7JK01_9METZ</name>
<reference evidence="1 2" key="1">
    <citation type="journal article" date="2023" name="BMC Biol.">
        <title>The compact genome of the sponge Oopsacas minuta (Hexactinellida) is lacking key metazoan core genes.</title>
        <authorList>
            <person name="Santini S."/>
            <person name="Schenkelaars Q."/>
            <person name="Jourda C."/>
            <person name="Duchesne M."/>
            <person name="Belahbib H."/>
            <person name="Rocher C."/>
            <person name="Selva M."/>
            <person name="Riesgo A."/>
            <person name="Vervoort M."/>
            <person name="Leys S.P."/>
            <person name="Kodjabachian L."/>
            <person name="Le Bivic A."/>
            <person name="Borchiellini C."/>
            <person name="Claverie J.M."/>
            <person name="Renard E."/>
        </authorList>
    </citation>
    <scope>NUCLEOTIDE SEQUENCE [LARGE SCALE GENOMIC DNA]</scope>
    <source>
        <strain evidence="1">SPO-2</strain>
    </source>
</reference>
<sequence>MNFKAICCCLYLFNKEHSEEDAPLKKDNEKALHKRLNFMSGLLNRTREKREKASCTHDQLHHRLGRDISEARSSHIYTRPNQAPKRDVTPESVSLVKRIVGKRLYKTFEKNNKLQNQESVAPVTEINESPYDSFEATESFEAANTSMTPINVTGSLTNRNPRVIADYQNMNLPPQPDYSYGRYVKRESIPAPPPRCYYNQSVFSPKFDTRRQIKSFQ</sequence>
<comment type="caution">
    <text evidence="1">The sequence shown here is derived from an EMBL/GenBank/DDBJ whole genome shotgun (WGS) entry which is preliminary data.</text>
</comment>
<organism evidence="1 2">
    <name type="scientific">Oopsacas minuta</name>
    <dbReference type="NCBI Taxonomy" id="111878"/>
    <lineage>
        <taxon>Eukaryota</taxon>
        <taxon>Metazoa</taxon>
        <taxon>Porifera</taxon>
        <taxon>Hexactinellida</taxon>
        <taxon>Hexasterophora</taxon>
        <taxon>Lyssacinosida</taxon>
        <taxon>Leucopsacidae</taxon>
        <taxon>Oopsacas</taxon>
    </lineage>
</organism>
<evidence type="ECO:0000313" key="2">
    <source>
        <dbReference type="Proteomes" id="UP001165289"/>
    </source>
</evidence>
<dbReference type="AlphaFoldDB" id="A0AAV7JK01"/>
<gene>
    <name evidence="1" type="ORF">LOD99_6842</name>
</gene>
<dbReference type="Proteomes" id="UP001165289">
    <property type="component" value="Unassembled WGS sequence"/>
</dbReference>
<proteinExistence type="predicted"/>
<evidence type="ECO:0000313" key="1">
    <source>
        <dbReference type="EMBL" id="KAI6649122.1"/>
    </source>
</evidence>